<feature type="region of interest" description="Disordered" evidence="1">
    <location>
        <begin position="1"/>
        <end position="27"/>
    </location>
</feature>
<feature type="compositionally biased region" description="Low complexity" evidence="1">
    <location>
        <begin position="199"/>
        <end position="213"/>
    </location>
</feature>
<feature type="region of interest" description="Disordered" evidence="1">
    <location>
        <begin position="463"/>
        <end position="573"/>
    </location>
</feature>
<name>A0ABQ0KVI6_MYCCL</name>
<feature type="region of interest" description="Disordered" evidence="1">
    <location>
        <begin position="664"/>
        <end position="747"/>
    </location>
</feature>
<dbReference type="EMBL" id="DF838442">
    <property type="protein sequence ID" value="GAT42943.1"/>
    <property type="molecule type" value="Genomic_DNA"/>
</dbReference>
<organism evidence="2 3">
    <name type="scientific">Mycena chlorophos</name>
    <name type="common">Agaric fungus</name>
    <name type="synonym">Agaricus chlorophos</name>
    <dbReference type="NCBI Taxonomy" id="658473"/>
    <lineage>
        <taxon>Eukaryota</taxon>
        <taxon>Fungi</taxon>
        <taxon>Dikarya</taxon>
        <taxon>Basidiomycota</taxon>
        <taxon>Agaricomycotina</taxon>
        <taxon>Agaricomycetes</taxon>
        <taxon>Agaricomycetidae</taxon>
        <taxon>Agaricales</taxon>
        <taxon>Marasmiineae</taxon>
        <taxon>Mycenaceae</taxon>
        <taxon>Mycena</taxon>
    </lineage>
</organism>
<evidence type="ECO:0000313" key="2">
    <source>
        <dbReference type="EMBL" id="GAT42943.1"/>
    </source>
</evidence>
<feature type="compositionally biased region" description="Basic residues" evidence="1">
    <location>
        <begin position="695"/>
        <end position="705"/>
    </location>
</feature>
<feature type="compositionally biased region" description="Polar residues" evidence="1">
    <location>
        <begin position="664"/>
        <end position="676"/>
    </location>
</feature>
<evidence type="ECO:0000256" key="1">
    <source>
        <dbReference type="SAM" id="MobiDB-lite"/>
    </source>
</evidence>
<reference evidence="2" key="1">
    <citation type="submission" date="2014-09" db="EMBL/GenBank/DDBJ databases">
        <title>Genome sequence of the luminous mushroom Mycena chlorophos for searching fungal bioluminescence genes.</title>
        <authorList>
            <person name="Tanaka Y."/>
            <person name="Kasuga D."/>
            <person name="Oba Y."/>
            <person name="Hase S."/>
            <person name="Sato K."/>
            <person name="Oba Y."/>
            <person name="Sakakibara Y."/>
        </authorList>
    </citation>
    <scope>NUCLEOTIDE SEQUENCE</scope>
</reference>
<sequence length="747" mass="81580">MSRHLLLHAHSPQQQTHAMPPPYSDTVSPVAAARSVVDDDDNHICPVCDGECTCAKPPPSKEPPPPTPKLPSLKIKLTIPPSMFAKQRVAKQPEQTMSVFGAAGGSSFPKRRGRPPKALVAARQLALKAGATTPFYPRPNSKKKLKGKNTLVKRAPLPKRKRVVAESSDSSSSGLSDIDAYHNGTASLPTFVPASVLSSTDSDAASSSGFDSDSSMDAEEQTFIQEAEKSRVRRELLGNEDPSRRNLHEDWVIHPRRRSVGPSDAEMEVDSDATEDEEQDQDEQEADDDDDDEADGLRVGSGYIGLATGWSEDEESNFDADLFFANLSDTDDDDEDSNNEHSGPPDVHDERAEDGDQSDLDSSDVAANELVLHHDWDGQLVFSTNGRGLLDVDFEVAASVVPSSASPSQATDQDVDLTEEDGDVEGDTTDEELVGQDHLPNERAMRMFVLPFSVSSINPLSTMSPTNSPALRHRRPFGSQGNTDAPKPADILSGRVFLDDSDNPDDYDEDVSARSVSSKGNGPRTGAFIPTDTTTAIIDDNHSDVPSPHPHSRRRRRKFVSHGRLGPKTVPSRQLSLPLLPPFQLLSSSELTTSPELAAQTMDLDDVLDLAYLDSEPSDELLSEELPASPTESRKHLNLSGWGWGSDTPTADYGKVLKSSPLSTLWQDNASKSSANRARDGDRTPTNNHPPPPAKTRKQPRKPKQKNQMGYERPLHQQHYFRQHHPNQKNRSSSQRNNFNGSPPASI</sequence>
<feature type="region of interest" description="Disordered" evidence="1">
    <location>
        <begin position="619"/>
        <end position="641"/>
    </location>
</feature>
<proteinExistence type="predicted"/>
<feature type="compositionally biased region" description="Basic residues" evidence="1">
    <location>
        <begin position="550"/>
        <end position="561"/>
    </location>
</feature>
<gene>
    <name evidence="2" type="ORF">MCHLO_00636</name>
</gene>
<feature type="compositionally biased region" description="Acidic residues" evidence="1">
    <location>
        <begin position="265"/>
        <end position="294"/>
    </location>
</feature>
<feature type="region of interest" description="Disordered" evidence="1">
    <location>
        <begin position="199"/>
        <end position="220"/>
    </location>
</feature>
<feature type="compositionally biased region" description="Low complexity" evidence="1">
    <location>
        <begin position="729"/>
        <end position="747"/>
    </location>
</feature>
<feature type="compositionally biased region" description="Low complexity" evidence="1">
    <location>
        <begin position="529"/>
        <end position="538"/>
    </location>
</feature>
<evidence type="ECO:0000313" key="3">
    <source>
        <dbReference type="Proteomes" id="UP000815677"/>
    </source>
</evidence>
<feature type="region of interest" description="Disordered" evidence="1">
    <location>
        <begin position="131"/>
        <end position="176"/>
    </location>
</feature>
<feature type="compositionally biased region" description="Acidic residues" evidence="1">
    <location>
        <begin position="352"/>
        <end position="362"/>
    </location>
</feature>
<evidence type="ECO:0008006" key="4">
    <source>
        <dbReference type="Google" id="ProtNLM"/>
    </source>
</evidence>
<protein>
    <recommendedName>
        <fullName evidence="4">Transcription factor Iwr1 domain-containing protein</fullName>
    </recommendedName>
</protein>
<accession>A0ABQ0KVI6</accession>
<feature type="region of interest" description="Disordered" evidence="1">
    <location>
        <begin position="327"/>
        <end position="362"/>
    </location>
</feature>
<feature type="compositionally biased region" description="Basic residues" evidence="1">
    <location>
        <begin position="719"/>
        <end position="728"/>
    </location>
</feature>
<feature type="compositionally biased region" description="Acidic residues" evidence="1">
    <location>
        <begin position="413"/>
        <end position="429"/>
    </location>
</feature>
<feature type="region of interest" description="Disordered" evidence="1">
    <location>
        <begin position="401"/>
        <end position="429"/>
    </location>
</feature>
<keyword evidence="3" id="KW-1185">Reference proteome</keyword>
<dbReference type="Proteomes" id="UP000815677">
    <property type="component" value="Unassembled WGS sequence"/>
</dbReference>
<feature type="region of interest" description="Disordered" evidence="1">
    <location>
        <begin position="254"/>
        <end position="300"/>
    </location>
</feature>
<feature type="compositionally biased region" description="Acidic residues" evidence="1">
    <location>
        <begin position="499"/>
        <end position="510"/>
    </location>
</feature>
<feature type="compositionally biased region" description="Low complexity" evidence="1">
    <location>
        <begin position="167"/>
        <end position="176"/>
    </location>
</feature>